<gene>
    <name evidence="1" type="ORF">Sru01_57020</name>
</gene>
<evidence type="ECO:0000313" key="1">
    <source>
        <dbReference type="EMBL" id="GII80720.1"/>
    </source>
</evidence>
<evidence type="ECO:0000313" key="2">
    <source>
        <dbReference type="Proteomes" id="UP000655287"/>
    </source>
</evidence>
<dbReference type="AlphaFoldDB" id="A0A919RB53"/>
<dbReference type="RefSeq" id="WP_203991881.1">
    <property type="nucleotide sequence ID" value="NZ_BOOU01000078.1"/>
</dbReference>
<accession>A0A919RB53</accession>
<sequence length="59" mass="6777">MSDCLSPHVKRPQPGQQRVDWFEVTDAAHVRVWAWTCPCRAVYFELCKAGGSAFIRRIV</sequence>
<reference evidence="1" key="1">
    <citation type="submission" date="2021-01" db="EMBL/GenBank/DDBJ databases">
        <title>Whole genome shotgun sequence of Sphaerisporangium rufum NBRC 109079.</title>
        <authorList>
            <person name="Komaki H."/>
            <person name="Tamura T."/>
        </authorList>
    </citation>
    <scope>NUCLEOTIDE SEQUENCE</scope>
    <source>
        <strain evidence="1">NBRC 109079</strain>
    </source>
</reference>
<organism evidence="1 2">
    <name type="scientific">Sphaerisporangium rufum</name>
    <dbReference type="NCBI Taxonomy" id="1381558"/>
    <lineage>
        <taxon>Bacteria</taxon>
        <taxon>Bacillati</taxon>
        <taxon>Actinomycetota</taxon>
        <taxon>Actinomycetes</taxon>
        <taxon>Streptosporangiales</taxon>
        <taxon>Streptosporangiaceae</taxon>
        <taxon>Sphaerisporangium</taxon>
    </lineage>
</organism>
<proteinExistence type="predicted"/>
<dbReference type="Proteomes" id="UP000655287">
    <property type="component" value="Unassembled WGS sequence"/>
</dbReference>
<comment type="caution">
    <text evidence="1">The sequence shown here is derived from an EMBL/GenBank/DDBJ whole genome shotgun (WGS) entry which is preliminary data.</text>
</comment>
<keyword evidence="2" id="KW-1185">Reference proteome</keyword>
<name>A0A919RB53_9ACTN</name>
<dbReference type="EMBL" id="BOOU01000078">
    <property type="protein sequence ID" value="GII80720.1"/>
    <property type="molecule type" value="Genomic_DNA"/>
</dbReference>
<protein>
    <submittedName>
        <fullName evidence="1">Uncharacterized protein</fullName>
    </submittedName>
</protein>